<dbReference type="InterPro" id="IPR036890">
    <property type="entry name" value="HATPase_C_sf"/>
</dbReference>
<dbReference type="GO" id="GO:0005524">
    <property type="term" value="F:ATP binding"/>
    <property type="evidence" value="ECO:0007669"/>
    <property type="project" value="InterPro"/>
</dbReference>
<evidence type="ECO:0000259" key="11">
    <source>
        <dbReference type="PROSITE" id="PS50113"/>
    </source>
</evidence>
<dbReference type="CDD" id="cd14014">
    <property type="entry name" value="STKc_PknB_like"/>
    <property type="match status" value="1"/>
</dbReference>
<dbReference type="InterPro" id="IPR053159">
    <property type="entry name" value="Hybrid_Histidine_Kinase"/>
</dbReference>
<evidence type="ECO:0000256" key="1">
    <source>
        <dbReference type="ARBA" id="ARBA00000085"/>
    </source>
</evidence>
<dbReference type="InterPro" id="IPR003594">
    <property type="entry name" value="HATPase_dom"/>
</dbReference>
<dbReference type="SMART" id="SM00220">
    <property type="entry name" value="S_TKc"/>
    <property type="match status" value="1"/>
</dbReference>
<dbReference type="PROSITE" id="PS50011">
    <property type="entry name" value="PROTEIN_KINASE_DOM"/>
    <property type="match status" value="1"/>
</dbReference>
<evidence type="ECO:0000256" key="7">
    <source>
        <dbReference type="SAM" id="MobiDB-lite"/>
    </source>
</evidence>
<organism evidence="12 13">
    <name type="scientific">Actinoplanes digitatis</name>
    <dbReference type="NCBI Taxonomy" id="1868"/>
    <lineage>
        <taxon>Bacteria</taxon>
        <taxon>Bacillati</taxon>
        <taxon>Actinomycetota</taxon>
        <taxon>Actinomycetes</taxon>
        <taxon>Micromonosporales</taxon>
        <taxon>Micromonosporaceae</taxon>
        <taxon>Actinoplanes</taxon>
    </lineage>
</organism>
<dbReference type="Pfam" id="PF02518">
    <property type="entry name" value="HATPase_c"/>
    <property type="match status" value="1"/>
</dbReference>
<keyword evidence="4" id="KW-0597">Phosphoprotein</keyword>
<evidence type="ECO:0000256" key="5">
    <source>
        <dbReference type="ARBA" id="ARBA00022777"/>
    </source>
</evidence>
<dbReference type="RefSeq" id="WP_184992844.1">
    <property type="nucleotide sequence ID" value="NZ_BOMK01000002.1"/>
</dbReference>
<dbReference type="Gene3D" id="3.30.450.20">
    <property type="entry name" value="PAS domain"/>
    <property type="match status" value="1"/>
</dbReference>
<keyword evidence="6" id="KW-0902">Two-component regulatory system</keyword>
<feature type="domain" description="PAS" evidence="10">
    <location>
        <begin position="1463"/>
        <end position="1533"/>
    </location>
</feature>
<comment type="catalytic activity">
    <reaction evidence="1">
        <text>ATP + protein L-histidine = ADP + protein N-phospho-L-histidine.</text>
        <dbReference type="EC" id="2.7.13.3"/>
    </reaction>
</comment>
<dbReference type="InterPro" id="IPR000014">
    <property type="entry name" value="PAS"/>
</dbReference>
<evidence type="ECO:0000259" key="8">
    <source>
        <dbReference type="PROSITE" id="PS50011"/>
    </source>
</evidence>
<dbReference type="Pfam" id="PF00512">
    <property type="entry name" value="HisKA"/>
    <property type="match status" value="1"/>
</dbReference>
<dbReference type="PROSITE" id="PS00109">
    <property type="entry name" value="PROTEIN_KINASE_TYR"/>
    <property type="match status" value="1"/>
</dbReference>
<dbReference type="InterPro" id="IPR001610">
    <property type="entry name" value="PAC"/>
</dbReference>
<dbReference type="EC" id="2.7.13.3" evidence="3"/>
<dbReference type="SUPFAM" id="SSF55874">
    <property type="entry name" value="ATPase domain of HSP90 chaperone/DNA topoisomerase II/histidine kinase"/>
    <property type="match status" value="1"/>
</dbReference>
<dbReference type="SUPFAM" id="SSF47384">
    <property type="entry name" value="Homodimeric domain of signal transducing histidine kinase"/>
    <property type="match status" value="1"/>
</dbReference>
<feature type="domain" description="PAC" evidence="11">
    <location>
        <begin position="1537"/>
        <end position="1589"/>
    </location>
</feature>
<dbReference type="PANTHER" id="PTHR43642:SF1">
    <property type="entry name" value="HYBRID SIGNAL TRANSDUCTION HISTIDINE KINASE G"/>
    <property type="match status" value="1"/>
</dbReference>
<dbReference type="SMART" id="SM00387">
    <property type="entry name" value="HATPase_c"/>
    <property type="match status" value="1"/>
</dbReference>
<accession>A0A7W7HWL8</accession>
<dbReference type="Gene3D" id="3.30.450.40">
    <property type="match status" value="1"/>
</dbReference>
<evidence type="ECO:0000259" key="9">
    <source>
        <dbReference type="PROSITE" id="PS50109"/>
    </source>
</evidence>
<evidence type="ECO:0000256" key="2">
    <source>
        <dbReference type="ARBA" id="ARBA00004236"/>
    </source>
</evidence>
<dbReference type="Pfam" id="PF00069">
    <property type="entry name" value="Pkinase"/>
    <property type="match status" value="1"/>
</dbReference>
<feature type="domain" description="Protein kinase" evidence="8">
    <location>
        <begin position="1"/>
        <end position="251"/>
    </location>
</feature>
<dbReference type="InterPro" id="IPR003661">
    <property type="entry name" value="HisK_dim/P_dom"/>
</dbReference>
<dbReference type="InterPro" id="IPR027417">
    <property type="entry name" value="P-loop_NTPase"/>
</dbReference>
<evidence type="ECO:0000259" key="10">
    <source>
        <dbReference type="PROSITE" id="PS50112"/>
    </source>
</evidence>
<dbReference type="SMART" id="SM00065">
    <property type="entry name" value="GAF"/>
    <property type="match status" value="1"/>
</dbReference>
<evidence type="ECO:0000313" key="12">
    <source>
        <dbReference type="EMBL" id="MBB4762026.1"/>
    </source>
</evidence>
<dbReference type="InterPro" id="IPR041664">
    <property type="entry name" value="AAA_16"/>
</dbReference>
<gene>
    <name evidence="12" type="ORF">BJ971_002582</name>
</gene>
<dbReference type="SMART" id="SM00086">
    <property type="entry name" value="PAC"/>
    <property type="match status" value="1"/>
</dbReference>
<keyword evidence="5" id="KW-0808">Transferase</keyword>
<dbReference type="Pfam" id="PF13426">
    <property type="entry name" value="PAS_9"/>
    <property type="match status" value="1"/>
</dbReference>
<dbReference type="InterPro" id="IPR003018">
    <property type="entry name" value="GAF"/>
</dbReference>
<dbReference type="Proteomes" id="UP000578112">
    <property type="component" value="Unassembled WGS sequence"/>
</dbReference>
<feature type="region of interest" description="Disordered" evidence="7">
    <location>
        <begin position="1824"/>
        <end position="1846"/>
    </location>
</feature>
<dbReference type="Gene3D" id="3.30.565.10">
    <property type="entry name" value="Histidine kinase-like ATPase, C-terminal domain"/>
    <property type="match status" value="1"/>
</dbReference>
<dbReference type="SUPFAM" id="SSF55785">
    <property type="entry name" value="PYP-like sensor domain (PAS domain)"/>
    <property type="match status" value="1"/>
</dbReference>
<dbReference type="PANTHER" id="PTHR43642">
    <property type="entry name" value="HYBRID SIGNAL TRANSDUCTION HISTIDINE KINASE G"/>
    <property type="match status" value="1"/>
</dbReference>
<evidence type="ECO:0000313" key="13">
    <source>
        <dbReference type="Proteomes" id="UP000578112"/>
    </source>
</evidence>
<dbReference type="SMART" id="SM00388">
    <property type="entry name" value="HisKA"/>
    <property type="match status" value="1"/>
</dbReference>
<dbReference type="Gene3D" id="1.10.287.130">
    <property type="match status" value="1"/>
</dbReference>
<dbReference type="SUPFAM" id="SSF52540">
    <property type="entry name" value="P-loop containing nucleoside triphosphate hydrolases"/>
    <property type="match status" value="1"/>
</dbReference>
<feature type="compositionally biased region" description="Polar residues" evidence="7">
    <location>
        <begin position="1833"/>
        <end position="1846"/>
    </location>
</feature>
<keyword evidence="5" id="KW-0418">Kinase</keyword>
<sequence>MGEDEEVLYHNDRTYVSRQSAPDGSGSVVCKRAIGPGAARRIAHERAVLRRLAGVPGVPRLAERQAREVLTLRDDGGRSPSGTGLPSARLIEVAAELANTVAAVHRAGIVHRDITPANLILTGAGPPIMIDFDLALTGPATEADAAPPDEPVGTLGYLAPEQTGRIRLPVDRRSDLYGLGATLYALATGVAPFAGDDPLELIRDTLVRVPAFPAGLSPRLPHRFGEIVMRLLEKDPDRRYQSAEGLAYDLARLDAEPAGPWRLGVHDFPAFLSAGSLLVGREPEARGLAGALDRAQTGGCPAVFVTGPPGIGKTALIRGLRPVVTARGGWFVKGKYDQFGSVTGRRAISQALRRLAGLLLAEPEPDVVGHRQRLVAALGPSAPVVAALVPEMATLLDVAPEPGTINPVTGPGRISAAILATLRAVAAHRPVVFVLDDLQWATGPSLRVLDAILDAGPIPGLLLLGTYRDQEIDEGHPLAPLLARWERDGAVGPPLRLTGLAREGLAELIGAILRMAPLAVCGLLDPICEGSAGNPYETVELLNALRTDGLLVLAEEGWSWDPDAVRGFVSRRRVPELLAARLDQQPEPTRRLLATLACLGPDVRPSLLAIAGGMREPELGRHLAPAITDGLITTDRAGAAAGAIRFRHDLVQQAARQSLDEGERGRLRLAMARRLAGHRQSRQEAADQYLAVAGLIATPRERRVAAALLRTAGRTAAELTNYVLAEEFLAAAGTLLEADGTAADRDAVAVDRHTVLHCLGRLDEADEVYRVLAARYPEPITLATATCTQINSLAQRARLREGADLGLEVLRRFGVTVPADLAADVERATAELYRWAEGLRSPGAEAGTADDPRIVVTGRLINRLLGPAYLLDPLLYSWLVLQAHRLWARHGVCAPLVGTLGAAPAVTIEQRDDYRTGYRLTRYVIAVGEDRGYRAETALARYMYVALAAHWFEPLEDVVETAHQARDELLAAGDIQVACMTSSRLLAVLLDSAGSLDACAEELPPALAFAARTGNPYAALTFTGYQRLLAVLRGETSAPGEFAGPDFDEAGYLADVAGSRLAAVAFHVNRGIAAAIFDDAGALDAHSAAAMAERPAIRGLYLTALARLLRCLSLARRLRAAGGADAGLAGELEEARQWLARRAADQPCNFRHLLRLVDAERAWARGEVADATRNFDAGLHEVTGRPWHRALLAERAGRFQLEQGLPHAGRGLLTEARDAYRDWGAFGKVAQLEAEHAFLRAAASTGRGRPSEAGSRRIDLMAILRASQALSSQTTLAGLRDQVGDLLCAMTGATDVHLVLRRPETAHWYVSALAGTGPRRPEAAAPMIDPESAAPADADTVNEDECRMPLSAVRYVLRTREALLVADATRDDRFARDPYLAGLAACALLVVPIPSRSSARAVLVCVNREQGGVFSVDRLETVQLLAGQLSVSVDNALLYDSLEGTVRSRTADLAATNRRLADSERRLRSHFEHAAVGQVIHGTDDRIVDANRAFAAMTGVAPRELGGTKLTDRFDPADRAAHRRELGAVIAGRQKLISSELVLLRADGRRLDVHVTVSAVRAADGQPEHLVSIFQDISARRVAEIARDAATIELADRNSELESANQLKADLIGMLGHEISNPLAIILGYVDLALDDETAPAPVHDLIAKIGRSTSRLATIVQEVLALVSIDAGRLTATPRPVRVAEHIQSALAVTAATGVRLDCPPGLVATVQPGHLDHILTNLISNAAKYGGGATAIIAACAGQTVTIEVCDEGDGVPAEFRERLFDRFARADSTAGTVSGTGLGLYIVRELAAANGGDIRYRPAVPHGSVFALTLPAAGAEAGVADGTGPSLRTASGRSPATTS</sequence>
<dbReference type="InterPro" id="IPR036097">
    <property type="entry name" value="HisK_dim/P_sf"/>
</dbReference>
<proteinExistence type="predicted"/>
<dbReference type="EMBL" id="JACHNH010000001">
    <property type="protein sequence ID" value="MBB4762026.1"/>
    <property type="molecule type" value="Genomic_DNA"/>
</dbReference>
<dbReference type="InterPro" id="IPR029016">
    <property type="entry name" value="GAF-like_dom_sf"/>
</dbReference>
<comment type="caution">
    <text evidence="12">The sequence shown here is derived from an EMBL/GenBank/DDBJ whole genome shotgun (WGS) entry which is preliminary data.</text>
</comment>
<dbReference type="PRINTS" id="PR00344">
    <property type="entry name" value="BCTRLSENSOR"/>
</dbReference>
<evidence type="ECO:0000256" key="3">
    <source>
        <dbReference type="ARBA" id="ARBA00012438"/>
    </source>
</evidence>
<dbReference type="CDD" id="cd00130">
    <property type="entry name" value="PAS"/>
    <property type="match status" value="1"/>
</dbReference>
<comment type="subcellular location">
    <subcellularLocation>
        <location evidence="2">Cell membrane</location>
    </subcellularLocation>
</comment>
<dbReference type="PROSITE" id="PS50112">
    <property type="entry name" value="PAS"/>
    <property type="match status" value="1"/>
</dbReference>
<dbReference type="InterPro" id="IPR004358">
    <property type="entry name" value="Sig_transdc_His_kin-like_C"/>
</dbReference>
<dbReference type="Gene3D" id="1.10.510.10">
    <property type="entry name" value="Transferase(Phosphotransferase) domain 1"/>
    <property type="match status" value="1"/>
</dbReference>
<dbReference type="CDD" id="cd00082">
    <property type="entry name" value="HisKA"/>
    <property type="match status" value="1"/>
</dbReference>
<dbReference type="SUPFAM" id="SSF55781">
    <property type="entry name" value="GAF domain-like"/>
    <property type="match status" value="1"/>
</dbReference>
<reference evidence="12 13" key="1">
    <citation type="submission" date="2020-08" db="EMBL/GenBank/DDBJ databases">
        <title>Sequencing the genomes of 1000 actinobacteria strains.</title>
        <authorList>
            <person name="Klenk H.-P."/>
        </authorList>
    </citation>
    <scope>NUCLEOTIDE SEQUENCE [LARGE SCALE GENOMIC DNA]</scope>
    <source>
        <strain evidence="12 13">DSM 43149</strain>
    </source>
</reference>
<dbReference type="InterPro" id="IPR000700">
    <property type="entry name" value="PAS-assoc_C"/>
</dbReference>
<dbReference type="SUPFAM" id="SSF56112">
    <property type="entry name" value="Protein kinase-like (PK-like)"/>
    <property type="match status" value="1"/>
</dbReference>
<evidence type="ECO:0000256" key="4">
    <source>
        <dbReference type="ARBA" id="ARBA00022553"/>
    </source>
</evidence>
<dbReference type="Pfam" id="PF01590">
    <property type="entry name" value="GAF"/>
    <property type="match status" value="1"/>
</dbReference>
<dbReference type="InterPro" id="IPR035965">
    <property type="entry name" value="PAS-like_dom_sf"/>
</dbReference>
<dbReference type="SMART" id="SM00091">
    <property type="entry name" value="PAS"/>
    <property type="match status" value="1"/>
</dbReference>
<dbReference type="NCBIfam" id="TIGR00229">
    <property type="entry name" value="sensory_box"/>
    <property type="match status" value="1"/>
</dbReference>
<dbReference type="InterPro" id="IPR000719">
    <property type="entry name" value="Prot_kinase_dom"/>
</dbReference>
<dbReference type="PROSITE" id="PS50113">
    <property type="entry name" value="PAC"/>
    <property type="match status" value="1"/>
</dbReference>
<protein>
    <recommendedName>
        <fullName evidence="3">histidine kinase</fullName>
        <ecNumber evidence="3">2.7.13.3</ecNumber>
    </recommendedName>
</protein>
<evidence type="ECO:0000256" key="6">
    <source>
        <dbReference type="ARBA" id="ARBA00023012"/>
    </source>
</evidence>
<dbReference type="InterPro" id="IPR008266">
    <property type="entry name" value="Tyr_kinase_AS"/>
</dbReference>
<dbReference type="GO" id="GO:0005886">
    <property type="term" value="C:plasma membrane"/>
    <property type="evidence" value="ECO:0007669"/>
    <property type="project" value="UniProtKB-SubCell"/>
</dbReference>
<dbReference type="PROSITE" id="PS50109">
    <property type="entry name" value="HIS_KIN"/>
    <property type="match status" value="1"/>
</dbReference>
<dbReference type="InterPro" id="IPR005467">
    <property type="entry name" value="His_kinase_dom"/>
</dbReference>
<keyword evidence="13" id="KW-1185">Reference proteome</keyword>
<feature type="domain" description="Histidine kinase" evidence="9">
    <location>
        <begin position="1614"/>
        <end position="1821"/>
    </location>
</feature>
<dbReference type="GO" id="GO:0000155">
    <property type="term" value="F:phosphorelay sensor kinase activity"/>
    <property type="evidence" value="ECO:0007669"/>
    <property type="project" value="InterPro"/>
</dbReference>
<name>A0A7W7HWL8_9ACTN</name>
<dbReference type="Pfam" id="PF13191">
    <property type="entry name" value="AAA_16"/>
    <property type="match status" value="1"/>
</dbReference>
<dbReference type="InterPro" id="IPR011009">
    <property type="entry name" value="Kinase-like_dom_sf"/>
</dbReference>